<dbReference type="Proteomes" id="UP000075377">
    <property type="component" value="Unassembled WGS sequence"/>
</dbReference>
<dbReference type="PATRIC" id="fig|178901.14.peg.2324"/>
<evidence type="ECO:0000313" key="1">
    <source>
        <dbReference type="EMBL" id="KXV70523.1"/>
    </source>
</evidence>
<dbReference type="EMBL" id="LHZX01000221">
    <property type="protein sequence ID" value="KXV70523.1"/>
    <property type="molecule type" value="Genomic_DNA"/>
</dbReference>
<comment type="caution">
    <text evidence="1">The sequence shown here is derived from an EMBL/GenBank/DDBJ whole genome shotgun (WGS) entry which is preliminary data.</text>
</comment>
<reference evidence="1 2" key="1">
    <citation type="submission" date="2015-06" db="EMBL/GenBank/DDBJ databases">
        <title>Improved classification and identification of acetic acid bacteria using matrix-assisted laser desorption/ionization time-of-flight mass spectrometry; Gluconobacter nephelii and Gluconobacter uchimurae are later heterotypic synonyms of Gluconobacter japonicus and Gluconobacter oxydans, respectively.</title>
        <authorList>
            <person name="Li L."/>
            <person name="Cleenwerck I."/>
            <person name="De Vuyst L."/>
            <person name="Vandamme P."/>
        </authorList>
    </citation>
    <scope>NUCLEOTIDE SEQUENCE [LARGE SCALE GENOMIC DNA]</scope>
    <source>
        <strain evidence="1 2">LMG 1699</strain>
    </source>
</reference>
<protein>
    <submittedName>
        <fullName evidence="1">Uncharacterized protein</fullName>
    </submittedName>
</protein>
<dbReference type="AlphaFoldDB" id="A0A149URT3"/>
<organism evidence="1 2">
    <name type="scientific">Acetobacter malorum</name>
    <dbReference type="NCBI Taxonomy" id="178901"/>
    <lineage>
        <taxon>Bacteria</taxon>
        <taxon>Pseudomonadati</taxon>
        <taxon>Pseudomonadota</taxon>
        <taxon>Alphaproteobacteria</taxon>
        <taxon>Acetobacterales</taxon>
        <taxon>Acetobacteraceae</taxon>
        <taxon>Acetobacter</taxon>
    </lineage>
</organism>
<evidence type="ECO:0000313" key="2">
    <source>
        <dbReference type="Proteomes" id="UP000075377"/>
    </source>
</evidence>
<name>A0A149URT3_9PROT</name>
<proteinExistence type="predicted"/>
<sequence length="71" mass="7620">MNKPTITKQAQDVRAGDILVTDGPTGPILNVVDALCFHRAAWVVMHMNGYVDAHGYAPSETVRVVIQGDAS</sequence>
<dbReference type="RefSeq" id="WP_061498960.1">
    <property type="nucleotide sequence ID" value="NZ_LHZX01000221.1"/>
</dbReference>
<gene>
    <name evidence="1" type="ORF">AD951_02640</name>
</gene>
<accession>A0A149URT3</accession>